<dbReference type="Proteomes" id="UP000318017">
    <property type="component" value="Chromosome"/>
</dbReference>
<evidence type="ECO:0000256" key="5">
    <source>
        <dbReference type="ARBA" id="ARBA00022741"/>
    </source>
</evidence>
<dbReference type="PANTHER" id="PTHR43065">
    <property type="entry name" value="SENSOR HISTIDINE KINASE"/>
    <property type="match status" value="1"/>
</dbReference>
<evidence type="ECO:0000313" key="10">
    <source>
        <dbReference type="EMBL" id="QDV28068.1"/>
    </source>
</evidence>
<evidence type="ECO:0000256" key="7">
    <source>
        <dbReference type="ARBA" id="ARBA00022840"/>
    </source>
</evidence>
<dbReference type="KEGG" id="ahel:Q31a_64610"/>
<dbReference type="InterPro" id="IPR036890">
    <property type="entry name" value="HATPase_C_sf"/>
</dbReference>
<keyword evidence="8" id="KW-0902">Two-component regulatory system</keyword>
<keyword evidence="5" id="KW-0547">Nucleotide-binding</keyword>
<dbReference type="GO" id="GO:0000155">
    <property type="term" value="F:phosphorelay sensor kinase activity"/>
    <property type="evidence" value="ECO:0007669"/>
    <property type="project" value="InterPro"/>
</dbReference>
<dbReference type="CDD" id="cd00082">
    <property type="entry name" value="HisKA"/>
    <property type="match status" value="1"/>
</dbReference>
<dbReference type="SUPFAM" id="SSF55874">
    <property type="entry name" value="ATPase domain of HSP90 chaperone/DNA topoisomerase II/histidine kinase"/>
    <property type="match status" value="1"/>
</dbReference>
<evidence type="ECO:0000256" key="6">
    <source>
        <dbReference type="ARBA" id="ARBA00022777"/>
    </source>
</evidence>
<gene>
    <name evidence="10" type="primary">kinE</name>
    <name evidence="10" type="ORF">Q31a_64610</name>
</gene>
<feature type="domain" description="Histidine kinase" evidence="9">
    <location>
        <begin position="19"/>
        <end position="231"/>
    </location>
</feature>
<dbReference type="EMBL" id="CP036298">
    <property type="protein sequence ID" value="QDV28068.1"/>
    <property type="molecule type" value="Genomic_DNA"/>
</dbReference>
<organism evidence="10 11">
    <name type="scientific">Aureliella helgolandensis</name>
    <dbReference type="NCBI Taxonomy" id="2527968"/>
    <lineage>
        <taxon>Bacteria</taxon>
        <taxon>Pseudomonadati</taxon>
        <taxon>Planctomycetota</taxon>
        <taxon>Planctomycetia</taxon>
        <taxon>Pirellulales</taxon>
        <taxon>Pirellulaceae</taxon>
        <taxon>Aureliella</taxon>
    </lineage>
</organism>
<keyword evidence="4 10" id="KW-0808">Transferase</keyword>
<accession>A0A518GHM1</accession>
<comment type="catalytic activity">
    <reaction evidence="1">
        <text>ATP + protein L-histidine = ADP + protein N-phospho-L-histidine.</text>
        <dbReference type="EC" id="2.7.13.3"/>
    </reaction>
</comment>
<keyword evidence="3" id="KW-0597">Phosphoprotein</keyword>
<dbReference type="SMART" id="SM00388">
    <property type="entry name" value="HisKA"/>
    <property type="match status" value="1"/>
</dbReference>
<proteinExistence type="predicted"/>
<dbReference type="EC" id="2.7.13.3" evidence="2"/>
<dbReference type="SMART" id="SM00387">
    <property type="entry name" value="HATPase_c"/>
    <property type="match status" value="1"/>
</dbReference>
<keyword evidence="6 10" id="KW-0418">Kinase</keyword>
<dbReference type="PANTHER" id="PTHR43065:SF46">
    <property type="entry name" value="C4-DICARBOXYLATE TRANSPORT SENSOR PROTEIN DCTB"/>
    <property type="match status" value="1"/>
</dbReference>
<dbReference type="InterPro" id="IPR005467">
    <property type="entry name" value="His_kinase_dom"/>
</dbReference>
<name>A0A518GHM1_9BACT</name>
<dbReference type="CDD" id="cd00075">
    <property type="entry name" value="HATPase"/>
    <property type="match status" value="1"/>
</dbReference>
<evidence type="ECO:0000259" key="9">
    <source>
        <dbReference type="PROSITE" id="PS50109"/>
    </source>
</evidence>
<evidence type="ECO:0000256" key="1">
    <source>
        <dbReference type="ARBA" id="ARBA00000085"/>
    </source>
</evidence>
<dbReference type="SUPFAM" id="SSF47384">
    <property type="entry name" value="Homodimeric domain of signal transducing histidine kinase"/>
    <property type="match status" value="1"/>
</dbReference>
<dbReference type="PROSITE" id="PS50109">
    <property type="entry name" value="HIS_KIN"/>
    <property type="match status" value="1"/>
</dbReference>
<keyword evidence="7" id="KW-0067">ATP-binding</keyword>
<dbReference type="InterPro" id="IPR004358">
    <property type="entry name" value="Sig_transdc_His_kin-like_C"/>
</dbReference>
<dbReference type="InterPro" id="IPR003594">
    <property type="entry name" value="HATPase_dom"/>
</dbReference>
<evidence type="ECO:0000256" key="8">
    <source>
        <dbReference type="ARBA" id="ARBA00023012"/>
    </source>
</evidence>
<dbReference type="InterPro" id="IPR036097">
    <property type="entry name" value="HisK_dim/P_sf"/>
</dbReference>
<evidence type="ECO:0000313" key="11">
    <source>
        <dbReference type="Proteomes" id="UP000318017"/>
    </source>
</evidence>
<evidence type="ECO:0000256" key="2">
    <source>
        <dbReference type="ARBA" id="ARBA00012438"/>
    </source>
</evidence>
<protein>
    <recommendedName>
        <fullName evidence="2">histidine kinase</fullName>
        <ecNumber evidence="2">2.7.13.3</ecNumber>
    </recommendedName>
</protein>
<reference evidence="10 11" key="1">
    <citation type="submission" date="2019-02" db="EMBL/GenBank/DDBJ databases">
        <title>Deep-cultivation of Planctomycetes and their phenomic and genomic characterization uncovers novel biology.</title>
        <authorList>
            <person name="Wiegand S."/>
            <person name="Jogler M."/>
            <person name="Boedeker C."/>
            <person name="Pinto D."/>
            <person name="Vollmers J."/>
            <person name="Rivas-Marin E."/>
            <person name="Kohn T."/>
            <person name="Peeters S.H."/>
            <person name="Heuer A."/>
            <person name="Rast P."/>
            <person name="Oberbeckmann S."/>
            <person name="Bunk B."/>
            <person name="Jeske O."/>
            <person name="Meyerdierks A."/>
            <person name="Storesund J.E."/>
            <person name="Kallscheuer N."/>
            <person name="Luecker S."/>
            <person name="Lage O.M."/>
            <person name="Pohl T."/>
            <person name="Merkel B.J."/>
            <person name="Hornburger P."/>
            <person name="Mueller R.-W."/>
            <person name="Bruemmer F."/>
            <person name="Labrenz M."/>
            <person name="Spormann A.M."/>
            <person name="Op den Camp H."/>
            <person name="Overmann J."/>
            <person name="Amann R."/>
            <person name="Jetten M.S.M."/>
            <person name="Mascher T."/>
            <person name="Medema M.H."/>
            <person name="Devos D.P."/>
            <person name="Kaster A.-K."/>
            <person name="Ovreas L."/>
            <person name="Rohde M."/>
            <person name="Galperin M.Y."/>
            <person name="Jogler C."/>
        </authorList>
    </citation>
    <scope>NUCLEOTIDE SEQUENCE [LARGE SCALE GENOMIC DNA]</scope>
    <source>
        <strain evidence="10 11">Q31a</strain>
    </source>
</reference>
<dbReference type="AlphaFoldDB" id="A0A518GHM1"/>
<dbReference type="InterPro" id="IPR003661">
    <property type="entry name" value="HisK_dim/P_dom"/>
</dbReference>
<sequence>MDESELVKQFHELAELAGSLAHEIKNPLSVIHMNADLLSEELSDFDWPGRRRAEAKVDMIRQQCQRMEHLLRDFLRYAGMRDLEMTPGDLNEQVDTVLRLYQAQADKSNIDVLRYLDTDLPSILLHSDSLQGALINLVKNAFESMEDGGEFVVRTYTTPRGVALDLIDTGCGMDDGTAIHMFEPFYSTKNGGSGLGLPTARKIIEAHGGRISVQSEMGRGTKFMLEFPTPARIS</sequence>
<dbReference type="GO" id="GO:0005524">
    <property type="term" value="F:ATP binding"/>
    <property type="evidence" value="ECO:0007669"/>
    <property type="project" value="UniProtKB-KW"/>
</dbReference>
<keyword evidence="11" id="KW-1185">Reference proteome</keyword>
<dbReference type="Gene3D" id="1.10.287.130">
    <property type="match status" value="1"/>
</dbReference>
<dbReference type="Pfam" id="PF02518">
    <property type="entry name" value="HATPase_c"/>
    <property type="match status" value="1"/>
</dbReference>
<evidence type="ECO:0000256" key="3">
    <source>
        <dbReference type="ARBA" id="ARBA00022553"/>
    </source>
</evidence>
<dbReference type="PRINTS" id="PR00344">
    <property type="entry name" value="BCTRLSENSOR"/>
</dbReference>
<dbReference type="RefSeq" id="WP_145086442.1">
    <property type="nucleotide sequence ID" value="NZ_CP036298.1"/>
</dbReference>
<dbReference type="OrthoDB" id="9815750at2"/>
<dbReference type="Gene3D" id="3.30.565.10">
    <property type="entry name" value="Histidine kinase-like ATPase, C-terminal domain"/>
    <property type="match status" value="1"/>
</dbReference>
<evidence type="ECO:0000256" key="4">
    <source>
        <dbReference type="ARBA" id="ARBA00022679"/>
    </source>
</evidence>
<dbReference type="Pfam" id="PF00512">
    <property type="entry name" value="HisKA"/>
    <property type="match status" value="1"/>
</dbReference>